<dbReference type="EMBL" id="PZQS01000004">
    <property type="protein sequence ID" value="PVD31347.1"/>
    <property type="molecule type" value="Genomic_DNA"/>
</dbReference>
<feature type="region of interest" description="Disordered" evidence="1">
    <location>
        <begin position="222"/>
        <end position="241"/>
    </location>
</feature>
<evidence type="ECO:0000313" key="3">
    <source>
        <dbReference type="Proteomes" id="UP000245119"/>
    </source>
</evidence>
<dbReference type="AlphaFoldDB" id="A0A2T7PD63"/>
<comment type="caution">
    <text evidence="2">The sequence shown here is derived from an EMBL/GenBank/DDBJ whole genome shotgun (WGS) entry which is preliminary data.</text>
</comment>
<dbReference type="Proteomes" id="UP000245119">
    <property type="component" value="Linkage Group LG4"/>
</dbReference>
<sequence>MAAKRKADDVNLKGSSRNCTEPFRLPSIVIDGRHNCQQPLFLGTDVLAGIKQDTKNHTRIHARFATQGLATKLVFTDVRIEGINNSGTVWFYSIQGMFQAVFEYHAVSVQRHCLQHLTDVWLKTSSGDLLAEMYNISPTNLILSMGLDCPLGSRTPLCGLSQMKSENKHYSEMPEREEVLGKSGKRMCDLISLWIEDASRLREGISTNEEKMDYQKEIPKTSGLRKSKVDKTKEDTNEGRFSEGSVTDEIKKISFTTLVLDFLHNALKILQIPKDMSFMSQLMQLLTSALDNSLASDHASGDSFGLGPVHTAVLTSISKWLGDEFHHLEAAISSKVTSFKQRNINSIDNLPPAEQVVNEIFPSCMIQLVSTWIGLTELQSADSLQMDHNYGHKRSMGERPTGLNRNLYPVIQHILELTNNSLVSGVAHVVYCQLRHAS</sequence>
<keyword evidence="3" id="KW-1185">Reference proteome</keyword>
<evidence type="ECO:0000256" key="1">
    <source>
        <dbReference type="SAM" id="MobiDB-lite"/>
    </source>
</evidence>
<proteinExistence type="predicted"/>
<organism evidence="2 3">
    <name type="scientific">Pomacea canaliculata</name>
    <name type="common">Golden apple snail</name>
    <dbReference type="NCBI Taxonomy" id="400727"/>
    <lineage>
        <taxon>Eukaryota</taxon>
        <taxon>Metazoa</taxon>
        <taxon>Spiralia</taxon>
        <taxon>Lophotrochozoa</taxon>
        <taxon>Mollusca</taxon>
        <taxon>Gastropoda</taxon>
        <taxon>Caenogastropoda</taxon>
        <taxon>Architaenioglossa</taxon>
        <taxon>Ampullarioidea</taxon>
        <taxon>Ampullariidae</taxon>
        <taxon>Pomacea</taxon>
    </lineage>
</organism>
<gene>
    <name evidence="2" type="ORF">C0Q70_06759</name>
</gene>
<evidence type="ECO:0000313" key="2">
    <source>
        <dbReference type="EMBL" id="PVD31347.1"/>
    </source>
</evidence>
<feature type="compositionally biased region" description="Basic and acidic residues" evidence="1">
    <location>
        <begin position="227"/>
        <end position="241"/>
    </location>
</feature>
<accession>A0A2T7PD63</accession>
<dbReference type="OrthoDB" id="10048622at2759"/>
<reference evidence="2 3" key="1">
    <citation type="submission" date="2018-04" db="EMBL/GenBank/DDBJ databases">
        <title>The genome of golden apple snail Pomacea canaliculata provides insight into stress tolerance and invasive adaptation.</title>
        <authorList>
            <person name="Liu C."/>
            <person name="Liu B."/>
            <person name="Ren Y."/>
            <person name="Zhang Y."/>
            <person name="Wang H."/>
            <person name="Li S."/>
            <person name="Jiang F."/>
            <person name="Yin L."/>
            <person name="Zhang G."/>
            <person name="Qian W."/>
            <person name="Fan W."/>
        </authorList>
    </citation>
    <scope>NUCLEOTIDE SEQUENCE [LARGE SCALE GENOMIC DNA]</scope>
    <source>
        <strain evidence="2">SZHN2017</strain>
        <tissue evidence="2">Muscle</tissue>
    </source>
</reference>
<name>A0A2T7PD63_POMCA</name>
<protein>
    <submittedName>
        <fullName evidence="2">Uncharacterized protein</fullName>
    </submittedName>
</protein>